<dbReference type="InterPro" id="IPR001660">
    <property type="entry name" value="SAM"/>
</dbReference>
<comment type="caution">
    <text evidence="3">The sequence shown here is derived from an EMBL/GenBank/DDBJ whole genome shotgun (WGS) entry which is preliminary data.</text>
</comment>
<dbReference type="SUPFAM" id="SSF52540">
    <property type="entry name" value="P-loop containing nucleoside triphosphate hydrolases"/>
    <property type="match status" value="1"/>
</dbReference>
<dbReference type="SUPFAM" id="SSF47769">
    <property type="entry name" value="SAM/Pointed domain"/>
    <property type="match status" value="1"/>
</dbReference>
<evidence type="ECO:0000256" key="1">
    <source>
        <dbReference type="SAM" id="MobiDB-lite"/>
    </source>
</evidence>
<sequence>MNNNNQTTETTTTPSSIGTSIVQPSPITQKQRDFRTWTIDEVYKWALNLDFGVTIADFLKKHDFSGKYLETITHELLVRYNMLGGHAASLLLAINKLKETTQQDLGNITQFWLTLPQANSTHDTLTLLHPLNNFKSIYVRNCYRDFVEIIKDYLKMKEDNEPKMLNFNAGLNISGDAGIGKSTFAPYLIYELQKEKYSFIYHSIHNTRYMKFPLIYYFTYDIQGNPTSSIHTSLRDIPPNDSSQKLKTIYFVDGIKPLLTTEFFTVLTNSPSAKEIYEDFRKGAPGAPNKRTVVRYMPEWSWSEIETYCSINDLNIESIKEIYYIWGGITRCYYDKL</sequence>
<organism evidence="3 4">
    <name type="scientific">Tieghemostelium lacteum</name>
    <name type="common">Slime mold</name>
    <name type="synonym">Dictyostelium lacteum</name>
    <dbReference type="NCBI Taxonomy" id="361077"/>
    <lineage>
        <taxon>Eukaryota</taxon>
        <taxon>Amoebozoa</taxon>
        <taxon>Evosea</taxon>
        <taxon>Eumycetozoa</taxon>
        <taxon>Dictyostelia</taxon>
        <taxon>Dictyosteliales</taxon>
        <taxon>Raperosteliaceae</taxon>
        <taxon>Tieghemostelium</taxon>
    </lineage>
</organism>
<dbReference type="InterPro" id="IPR027417">
    <property type="entry name" value="P-loop_NTPase"/>
</dbReference>
<dbReference type="Gene3D" id="1.10.150.50">
    <property type="entry name" value="Transcription Factor, Ets-1"/>
    <property type="match status" value="1"/>
</dbReference>
<protein>
    <recommendedName>
        <fullName evidence="2">SAM domain-containing protein</fullName>
    </recommendedName>
</protein>
<dbReference type="EMBL" id="LODT01000022">
    <property type="protein sequence ID" value="KYQ94197.1"/>
    <property type="molecule type" value="Genomic_DNA"/>
</dbReference>
<dbReference type="PANTHER" id="PTHR33129">
    <property type="entry name" value="PROTEIN KINASE DOMAIN-CONTAINING PROTEIN-RELATED"/>
    <property type="match status" value="1"/>
</dbReference>
<reference evidence="3 4" key="1">
    <citation type="submission" date="2015-12" db="EMBL/GenBank/DDBJ databases">
        <title>Dictyostelia acquired genes for synthesis and detection of signals that induce cell-type specialization by lateral gene transfer from prokaryotes.</title>
        <authorList>
            <person name="Gloeckner G."/>
            <person name="Schaap P."/>
        </authorList>
    </citation>
    <scope>NUCLEOTIDE SEQUENCE [LARGE SCALE GENOMIC DNA]</scope>
    <source>
        <strain evidence="3 4">TK</strain>
    </source>
</reference>
<feature type="region of interest" description="Disordered" evidence="1">
    <location>
        <begin position="1"/>
        <end position="22"/>
    </location>
</feature>
<proteinExistence type="predicted"/>
<feature type="compositionally biased region" description="Low complexity" evidence="1">
    <location>
        <begin position="1"/>
        <end position="13"/>
    </location>
</feature>
<dbReference type="SMART" id="SM00454">
    <property type="entry name" value="SAM"/>
    <property type="match status" value="1"/>
</dbReference>
<evidence type="ECO:0000313" key="3">
    <source>
        <dbReference type="EMBL" id="KYQ94197.1"/>
    </source>
</evidence>
<dbReference type="InterPro" id="IPR013761">
    <property type="entry name" value="SAM/pointed_sf"/>
</dbReference>
<evidence type="ECO:0000259" key="2">
    <source>
        <dbReference type="SMART" id="SM00454"/>
    </source>
</evidence>
<keyword evidence="4" id="KW-1185">Reference proteome</keyword>
<dbReference type="Proteomes" id="UP000076078">
    <property type="component" value="Unassembled WGS sequence"/>
</dbReference>
<dbReference type="PANTHER" id="PTHR33129:SF1">
    <property type="entry name" value="ATP-BINDING PROTEIN"/>
    <property type="match status" value="1"/>
</dbReference>
<gene>
    <name evidence="3" type="ORF">DLAC_04490</name>
</gene>
<name>A0A151ZJU6_TIELA</name>
<dbReference type="AlphaFoldDB" id="A0A151ZJU6"/>
<evidence type="ECO:0000313" key="4">
    <source>
        <dbReference type="Proteomes" id="UP000076078"/>
    </source>
</evidence>
<dbReference type="InParanoid" id="A0A151ZJU6"/>
<dbReference type="InterPro" id="IPR052980">
    <property type="entry name" value="Crinkler_effector"/>
</dbReference>
<accession>A0A151ZJU6</accession>
<feature type="domain" description="SAM" evidence="2">
    <location>
        <begin position="34"/>
        <end position="100"/>
    </location>
</feature>
<dbReference type="OrthoDB" id="19861at2759"/>